<dbReference type="EMBL" id="HBGU01070446">
    <property type="protein sequence ID" value="CAD9532306.1"/>
    <property type="molecule type" value="Transcribed_RNA"/>
</dbReference>
<evidence type="ECO:0000313" key="4">
    <source>
        <dbReference type="EMBL" id="CAD9532306.1"/>
    </source>
</evidence>
<evidence type="ECO:0000256" key="2">
    <source>
        <dbReference type="SAM" id="Phobius"/>
    </source>
</evidence>
<feature type="chain" id="PRO_5030877312" evidence="3">
    <location>
        <begin position="18"/>
        <end position="198"/>
    </location>
</feature>
<feature type="region of interest" description="Disordered" evidence="1">
    <location>
        <begin position="21"/>
        <end position="40"/>
    </location>
</feature>
<protein>
    <submittedName>
        <fullName evidence="4">Uncharacterized protein</fullName>
    </submittedName>
</protein>
<feature type="signal peptide" evidence="3">
    <location>
        <begin position="1"/>
        <end position="17"/>
    </location>
</feature>
<evidence type="ECO:0000256" key="1">
    <source>
        <dbReference type="SAM" id="MobiDB-lite"/>
    </source>
</evidence>
<name>A0A7S2NCD6_9EUKA</name>
<keyword evidence="2" id="KW-0472">Membrane</keyword>
<keyword evidence="2" id="KW-0812">Transmembrane</keyword>
<organism evidence="4">
    <name type="scientific">Haptolina brevifila</name>
    <dbReference type="NCBI Taxonomy" id="156173"/>
    <lineage>
        <taxon>Eukaryota</taxon>
        <taxon>Haptista</taxon>
        <taxon>Haptophyta</taxon>
        <taxon>Prymnesiophyceae</taxon>
        <taxon>Prymnesiales</taxon>
        <taxon>Prymnesiaceae</taxon>
        <taxon>Haptolina</taxon>
    </lineage>
</organism>
<keyword evidence="3" id="KW-0732">Signal</keyword>
<reference evidence="4" key="1">
    <citation type="submission" date="2021-01" db="EMBL/GenBank/DDBJ databases">
        <authorList>
            <person name="Corre E."/>
            <person name="Pelletier E."/>
            <person name="Niang G."/>
            <person name="Scheremetjew M."/>
            <person name="Finn R."/>
            <person name="Kale V."/>
            <person name="Holt S."/>
            <person name="Cochrane G."/>
            <person name="Meng A."/>
            <person name="Brown T."/>
            <person name="Cohen L."/>
        </authorList>
    </citation>
    <scope>NUCLEOTIDE SEQUENCE</scope>
    <source>
        <strain evidence="4">UTEX LB 985</strain>
    </source>
</reference>
<evidence type="ECO:0000256" key="3">
    <source>
        <dbReference type="SAM" id="SignalP"/>
    </source>
</evidence>
<dbReference type="AlphaFoldDB" id="A0A7S2NCD6"/>
<accession>A0A7S2NCD6</accession>
<keyword evidence="2" id="KW-1133">Transmembrane helix</keyword>
<proteinExistence type="predicted"/>
<feature type="transmembrane region" description="Helical" evidence="2">
    <location>
        <begin position="169"/>
        <end position="188"/>
    </location>
</feature>
<sequence length="198" mass="20063">MQNLPLTLVLTLSAASALKLPTAHTPTPRHHSKSQAPRMIADSDVRSSSAIIQDSRSKPGSRAVALASITMVLPPIARGVALISFVCATITAIARRRGSKSANAETAEAVEVEVMHAMYNAASSEEIKAPTVLETPVAAGESSSTAAATAEAKSSATAATTAKSEDMMAGLMLVGGILAAPLMLKAAFGKAGTAILAA</sequence>
<gene>
    <name evidence="4" type="ORF">CBRE1094_LOCUS38485</name>
</gene>